<evidence type="ECO:0000256" key="3">
    <source>
        <dbReference type="SAM" id="Phobius"/>
    </source>
</evidence>
<feature type="transmembrane region" description="Helical" evidence="3">
    <location>
        <begin position="253"/>
        <end position="272"/>
    </location>
</feature>
<evidence type="ECO:0000313" key="4">
    <source>
        <dbReference type="EMBL" id="KAE8308624.1"/>
    </source>
</evidence>
<dbReference type="AlphaFoldDB" id="A0A5N6VJA4"/>
<comment type="similarity">
    <text evidence="2">Belongs to the major facilitator superfamily. Monocarboxylate porter (TC 2.A.1.13) family.</text>
</comment>
<dbReference type="SUPFAM" id="SSF103473">
    <property type="entry name" value="MFS general substrate transporter"/>
    <property type="match status" value="1"/>
</dbReference>
<dbReference type="InterPro" id="IPR036259">
    <property type="entry name" value="MFS_trans_sf"/>
</dbReference>
<dbReference type="GO" id="GO:0022857">
    <property type="term" value="F:transmembrane transporter activity"/>
    <property type="evidence" value="ECO:0007669"/>
    <property type="project" value="InterPro"/>
</dbReference>
<dbReference type="EMBL" id="ML738381">
    <property type="protein sequence ID" value="KAE8308624.1"/>
    <property type="molecule type" value="Genomic_DNA"/>
</dbReference>
<keyword evidence="5" id="KW-1185">Reference proteome</keyword>
<name>A0A5N6VJA4_9EURO</name>
<keyword evidence="3" id="KW-0812">Transmembrane</keyword>
<dbReference type="Proteomes" id="UP000325433">
    <property type="component" value="Unassembled WGS sequence"/>
</dbReference>
<dbReference type="PANTHER" id="PTHR11360">
    <property type="entry name" value="MONOCARBOXYLATE TRANSPORTER"/>
    <property type="match status" value="1"/>
</dbReference>
<sequence length="405" mass="44420">MMPSSDHGSSLMDVLHTIDEKQETLVDNELYSPTKVTYPEGGHDAWLVVLGAWCGLTASLGIYNTAGVFEVVVSKVLLPEYSQSTIGWIFSVYAFVNWVCGVQVGPTFDAMGPRALIIAGMVCTLIGIFALSVCTEYYQIFLSFSILMGIGSSLLLTLSMGCVVYWFMERRGLASGMVFIGGSFGGVIFPLIDPISPLSSRLGMVNLYSCICTARTLHYQRNIVLKQNSTAQRSKNNVHRSHGKKALTGSAAVAYQFLAILNAASCVGRYMAGDLVDRLGRYNTLIVSLFLCTVSVLYNPALLIVFIILFRLCSGLNTSLIPICLGQLCETHDYGRYYASCFTVVAFGVLASIPIAGSLLNAVEATGKEKYWGTVLFSGLSYVAFLLCFLWIRIKVKGWDWRIKW</sequence>
<evidence type="ECO:0000256" key="1">
    <source>
        <dbReference type="ARBA" id="ARBA00004141"/>
    </source>
</evidence>
<feature type="transmembrane region" description="Helical" evidence="3">
    <location>
        <begin position="371"/>
        <end position="392"/>
    </location>
</feature>
<dbReference type="PANTHER" id="PTHR11360:SF240">
    <property type="entry name" value="MONOCARBOXYLATE TRANSPORTER (EUROFUNG)-RELATED"/>
    <property type="match status" value="1"/>
</dbReference>
<feature type="transmembrane region" description="Helical" evidence="3">
    <location>
        <begin position="116"/>
        <end position="138"/>
    </location>
</feature>
<protein>
    <submittedName>
        <fullName evidence="4">Major facilitator superfamily domain-containing protein</fullName>
    </submittedName>
</protein>
<feature type="transmembrane region" description="Helical" evidence="3">
    <location>
        <begin position="144"/>
        <end position="166"/>
    </location>
</feature>
<feature type="transmembrane region" description="Helical" evidence="3">
    <location>
        <begin position="337"/>
        <end position="359"/>
    </location>
</feature>
<feature type="transmembrane region" description="Helical" evidence="3">
    <location>
        <begin position="45"/>
        <end position="66"/>
    </location>
</feature>
<comment type="subcellular location">
    <subcellularLocation>
        <location evidence="1">Membrane</location>
        <topology evidence="1">Multi-pass membrane protein</topology>
    </subcellularLocation>
</comment>
<evidence type="ECO:0000313" key="5">
    <source>
        <dbReference type="Proteomes" id="UP000325433"/>
    </source>
</evidence>
<dbReference type="InterPro" id="IPR050327">
    <property type="entry name" value="Proton-linked_MCT"/>
</dbReference>
<keyword evidence="3" id="KW-1133">Transmembrane helix</keyword>
<dbReference type="Pfam" id="PF07690">
    <property type="entry name" value="MFS_1"/>
    <property type="match status" value="2"/>
</dbReference>
<gene>
    <name evidence="4" type="ORF">BDV41DRAFT_592054</name>
</gene>
<feature type="transmembrane region" description="Helical" evidence="3">
    <location>
        <begin position="86"/>
        <end position="104"/>
    </location>
</feature>
<keyword evidence="3" id="KW-0472">Membrane</keyword>
<dbReference type="Gene3D" id="1.20.1250.20">
    <property type="entry name" value="MFS general substrate transporter like domains"/>
    <property type="match status" value="2"/>
</dbReference>
<accession>A0A5N6VJA4</accession>
<feature type="transmembrane region" description="Helical" evidence="3">
    <location>
        <begin position="279"/>
        <end position="298"/>
    </location>
</feature>
<reference evidence="5" key="1">
    <citation type="submission" date="2019-04" db="EMBL/GenBank/DDBJ databases">
        <title>Friends and foes A comparative genomics studyof 23 Aspergillus species from section Flavi.</title>
        <authorList>
            <consortium name="DOE Joint Genome Institute"/>
            <person name="Kjaerbolling I."/>
            <person name="Vesth T."/>
            <person name="Frisvad J.C."/>
            <person name="Nybo J.L."/>
            <person name="Theobald S."/>
            <person name="Kildgaard S."/>
            <person name="Isbrandt T."/>
            <person name="Kuo A."/>
            <person name="Sato A."/>
            <person name="Lyhne E.K."/>
            <person name="Kogle M.E."/>
            <person name="Wiebenga A."/>
            <person name="Kun R.S."/>
            <person name="Lubbers R.J."/>
            <person name="Makela M.R."/>
            <person name="Barry K."/>
            <person name="Chovatia M."/>
            <person name="Clum A."/>
            <person name="Daum C."/>
            <person name="Haridas S."/>
            <person name="He G."/>
            <person name="LaButti K."/>
            <person name="Lipzen A."/>
            <person name="Mondo S."/>
            <person name="Riley R."/>
            <person name="Salamov A."/>
            <person name="Simmons B.A."/>
            <person name="Magnuson J.K."/>
            <person name="Henrissat B."/>
            <person name="Mortensen U.H."/>
            <person name="Larsen T.O."/>
            <person name="Devries R.P."/>
            <person name="Grigoriev I.V."/>
            <person name="Machida M."/>
            <person name="Baker S.E."/>
            <person name="Andersen M.R."/>
        </authorList>
    </citation>
    <scope>NUCLEOTIDE SEQUENCE [LARGE SCALE GENOMIC DNA]</scope>
    <source>
        <strain evidence="5">CBS 130015</strain>
    </source>
</reference>
<feature type="transmembrane region" description="Helical" evidence="3">
    <location>
        <begin position="173"/>
        <end position="192"/>
    </location>
</feature>
<dbReference type="InterPro" id="IPR011701">
    <property type="entry name" value="MFS"/>
</dbReference>
<organism evidence="4 5">
    <name type="scientific">Aspergillus transmontanensis</name>
    <dbReference type="NCBI Taxonomy" id="1034304"/>
    <lineage>
        <taxon>Eukaryota</taxon>
        <taxon>Fungi</taxon>
        <taxon>Dikarya</taxon>
        <taxon>Ascomycota</taxon>
        <taxon>Pezizomycotina</taxon>
        <taxon>Eurotiomycetes</taxon>
        <taxon>Eurotiomycetidae</taxon>
        <taxon>Eurotiales</taxon>
        <taxon>Aspergillaceae</taxon>
        <taxon>Aspergillus</taxon>
        <taxon>Aspergillus subgen. Circumdati</taxon>
    </lineage>
</organism>
<evidence type="ECO:0000256" key="2">
    <source>
        <dbReference type="ARBA" id="ARBA00006727"/>
    </source>
</evidence>
<dbReference type="GO" id="GO:0016020">
    <property type="term" value="C:membrane"/>
    <property type="evidence" value="ECO:0007669"/>
    <property type="project" value="UniProtKB-SubCell"/>
</dbReference>
<proteinExistence type="inferred from homology"/>